<keyword evidence="2" id="KW-1185">Reference proteome</keyword>
<evidence type="ECO:0000313" key="1">
    <source>
        <dbReference type="EMBL" id="KAK8584309.1"/>
    </source>
</evidence>
<dbReference type="EMBL" id="JBBPBM010000005">
    <property type="protein sequence ID" value="KAK8584309.1"/>
    <property type="molecule type" value="Genomic_DNA"/>
</dbReference>
<dbReference type="Proteomes" id="UP001472677">
    <property type="component" value="Unassembled WGS sequence"/>
</dbReference>
<evidence type="ECO:0000313" key="2">
    <source>
        <dbReference type="Proteomes" id="UP001472677"/>
    </source>
</evidence>
<reference evidence="1 2" key="1">
    <citation type="journal article" date="2024" name="G3 (Bethesda)">
        <title>Genome assembly of Hibiscus sabdariffa L. provides insights into metabolisms of medicinal natural products.</title>
        <authorList>
            <person name="Kim T."/>
        </authorList>
    </citation>
    <scope>NUCLEOTIDE SEQUENCE [LARGE SCALE GENOMIC DNA]</scope>
    <source>
        <strain evidence="1">TK-2024</strain>
        <tissue evidence="1">Old leaves</tissue>
    </source>
</reference>
<dbReference type="PANTHER" id="PTHR35218">
    <property type="entry name" value="RNASE H DOMAIN-CONTAINING PROTEIN"/>
    <property type="match status" value="1"/>
</dbReference>
<accession>A0ABR2FQM7</accession>
<proteinExistence type="predicted"/>
<organism evidence="1 2">
    <name type="scientific">Hibiscus sabdariffa</name>
    <name type="common">roselle</name>
    <dbReference type="NCBI Taxonomy" id="183260"/>
    <lineage>
        <taxon>Eukaryota</taxon>
        <taxon>Viridiplantae</taxon>
        <taxon>Streptophyta</taxon>
        <taxon>Embryophyta</taxon>
        <taxon>Tracheophyta</taxon>
        <taxon>Spermatophyta</taxon>
        <taxon>Magnoliopsida</taxon>
        <taxon>eudicotyledons</taxon>
        <taxon>Gunneridae</taxon>
        <taxon>Pentapetalae</taxon>
        <taxon>rosids</taxon>
        <taxon>malvids</taxon>
        <taxon>Malvales</taxon>
        <taxon>Malvaceae</taxon>
        <taxon>Malvoideae</taxon>
        <taxon>Hibiscus</taxon>
    </lineage>
</organism>
<protein>
    <recommendedName>
        <fullName evidence="3">Endonuclease/exonuclease/phosphatase domain-containing protein</fullName>
    </recommendedName>
</protein>
<comment type="caution">
    <text evidence="1">The sequence shown here is derived from an EMBL/GenBank/DDBJ whole genome shotgun (WGS) entry which is preliminary data.</text>
</comment>
<dbReference type="InterPro" id="IPR036691">
    <property type="entry name" value="Endo/exonu/phosph_ase_sf"/>
</dbReference>
<dbReference type="SUPFAM" id="SSF56219">
    <property type="entry name" value="DNase I-like"/>
    <property type="match status" value="1"/>
</dbReference>
<gene>
    <name evidence="1" type="ORF">V6N12_068554</name>
</gene>
<evidence type="ECO:0008006" key="3">
    <source>
        <dbReference type="Google" id="ProtNLM"/>
    </source>
</evidence>
<dbReference type="Gene3D" id="3.60.10.10">
    <property type="entry name" value="Endonuclease/exonuclease/phosphatase"/>
    <property type="match status" value="1"/>
</dbReference>
<name>A0ABR2FQM7_9ROSI</name>
<sequence length="138" mass="16183">MAIVSWNVRSLEKSETIRTLKFLIDKHRLSIFLSETKQQGKYLERKRVWFKFANSHYVHPCGIGGGLALWWNEETDLTILSSHKHLIDTKISINKEELWFCSFVYGPSKREFWEGMSSLRAVNESNWCLIGDTDIMIN</sequence>
<dbReference type="PANTHER" id="PTHR35218:SF7">
    <property type="entry name" value="ENDONUCLEASE_EXONUCLEASE_PHOSPHATASE"/>
    <property type="match status" value="1"/>
</dbReference>